<evidence type="ECO:0000256" key="3">
    <source>
        <dbReference type="ARBA" id="ARBA00022723"/>
    </source>
</evidence>
<dbReference type="GO" id="GO:0008270">
    <property type="term" value="F:zinc ion binding"/>
    <property type="evidence" value="ECO:0007669"/>
    <property type="project" value="UniProtKB-KW"/>
</dbReference>
<dbReference type="GO" id="GO:0006508">
    <property type="term" value="P:proteolysis"/>
    <property type="evidence" value="ECO:0007669"/>
    <property type="project" value="UniProtKB-KW"/>
</dbReference>
<dbReference type="GO" id="GO:0008234">
    <property type="term" value="F:cysteine-type peptidase activity"/>
    <property type="evidence" value="ECO:0007669"/>
    <property type="project" value="InterPro"/>
</dbReference>
<dbReference type="SUPFAM" id="SSF57903">
    <property type="entry name" value="FYVE/PHD zinc finger"/>
    <property type="match status" value="1"/>
</dbReference>
<keyword evidence="5" id="KW-0378">Hydrolase</keyword>
<dbReference type="Proteomes" id="UP001153636">
    <property type="component" value="Chromosome 16"/>
</dbReference>
<evidence type="ECO:0000256" key="2">
    <source>
        <dbReference type="ARBA" id="ARBA00022670"/>
    </source>
</evidence>
<dbReference type="InterPro" id="IPR003653">
    <property type="entry name" value="Peptidase_C48_C"/>
</dbReference>
<evidence type="ECO:0000259" key="8">
    <source>
        <dbReference type="PROSITE" id="PS50016"/>
    </source>
</evidence>
<dbReference type="InterPro" id="IPR019787">
    <property type="entry name" value="Znf_PHD-finger"/>
</dbReference>
<evidence type="ECO:0000256" key="7">
    <source>
        <dbReference type="PROSITE-ProRule" id="PRU00146"/>
    </source>
</evidence>
<reference evidence="10" key="1">
    <citation type="submission" date="2022-01" db="EMBL/GenBank/DDBJ databases">
        <authorList>
            <person name="King R."/>
        </authorList>
    </citation>
    <scope>NUCLEOTIDE SEQUENCE</scope>
</reference>
<dbReference type="AlphaFoldDB" id="A0A9P0CQG2"/>
<dbReference type="EMBL" id="OV651828">
    <property type="protein sequence ID" value="CAH1104383.1"/>
    <property type="molecule type" value="Genomic_DNA"/>
</dbReference>
<dbReference type="SUPFAM" id="SSF54001">
    <property type="entry name" value="Cysteine proteinases"/>
    <property type="match status" value="1"/>
</dbReference>
<name>A0A9P0CQG2_9CUCU</name>
<evidence type="ECO:0000259" key="9">
    <source>
        <dbReference type="PROSITE" id="PS50600"/>
    </source>
</evidence>
<dbReference type="InterPro" id="IPR001965">
    <property type="entry name" value="Znf_PHD"/>
</dbReference>
<accession>A0A9P0CQG2</accession>
<keyword evidence="4 7" id="KW-0863">Zinc-finger</keyword>
<dbReference type="Gene3D" id="3.30.40.10">
    <property type="entry name" value="Zinc/RING finger domain, C3HC4 (zinc finger)"/>
    <property type="match status" value="1"/>
</dbReference>
<proteinExistence type="inferred from homology"/>
<keyword evidence="6" id="KW-0862">Zinc</keyword>
<dbReference type="Pfam" id="PF02902">
    <property type="entry name" value="Peptidase_C48"/>
    <property type="match status" value="1"/>
</dbReference>
<evidence type="ECO:0008006" key="12">
    <source>
        <dbReference type="Google" id="ProtNLM"/>
    </source>
</evidence>
<keyword evidence="2" id="KW-0645">Protease</keyword>
<feature type="domain" description="PHD-type" evidence="8">
    <location>
        <begin position="1015"/>
        <end position="1069"/>
    </location>
</feature>
<gene>
    <name evidence="10" type="ORF">PSYICH_LOCUS5327</name>
</gene>
<keyword evidence="11" id="KW-1185">Reference proteome</keyword>
<dbReference type="PROSITE" id="PS50016">
    <property type="entry name" value="ZF_PHD_2"/>
    <property type="match status" value="1"/>
</dbReference>
<feature type="domain" description="Ubiquitin-like protease family profile" evidence="9">
    <location>
        <begin position="822"/>
        <end position="984"/>
    </location>
</feature>
<evidence type="ECO:0000256" key="4">
    <source>
        <dbReference type="ARBA" id="ARBA00022771"/>
    </source>
</evidence>
<dbReference type="Gene3D" id="3.40.395.10">
    <property type="entry name" value="Adenoviral Proteinase, Chain A"/>
    <property type="match status" value="1"/>
</dbReference>
<evidence type="ECO:0000256" key="1">
    <source>
        <dbReference type="ARBA" id="ARBA00005234"/>
    </source>
</evidence>
<evidence type="ECO:0000313" key="11">
    <source>
        <dbReference type="Proteomes" id="UP001153636"/>
    </source>
</evidence>
<dbReference type="InterPro" id="IPR038765">
    <property type="entry name" value="Papain-like_cys_pep_sf"/>
</dbReference>
<evidence type="ECO:0000313" key="10">
    <source>
        <dbReference type="EMBL" id="CAH1104383.1"/>
    </source>
</evidence>
<evidence type="ECO:0000256" key="6">
    <source>
        <dbReference type="ARBA" id="ARBA00022833"/>
    </source>
</evidence>
<dbReference type="PROSITE" id="PS50600">
    <property type="entry name" value="ULP_PROTEASE"/>
    <property type="match status" value="1"/>
</dbReference>
<dbReference type="SMART" id="SM00249">
    <property type="entry name" value="PHD"/>
    <property type="match status" value="1"/>
</dbReference>
<protein>
    <recommendedName>
        <fullName evidence="12">Ubiquitin-like protease family profile domain-containing protein</fullName>
    </recommendedName>
</protein>
<dbReference type="InterPro" id="IPR013083">
    <property type="entry name" value="Znf_RING/FYVE/PHD"/>
</dbReference>
<sequence>MNNNFKPKRRIDRLQLAEYFNNLSISYNDAIQLKNRDEVVCNAALEFYGENTYFTRVNILRILIRNTDQISRFFKNIPSLSTSRQSVESVDTFNNSNNINDNDINNNYDRVFNDFENTSPCVTDDEIDIDIPIRNMFENSFKLSRDRQILPVGCKNVFIANKSIVDNRKRTYICPIFEGDFYISKEEWHSIYQGGNKLKEGIYVYFLKEKLFEFVNNVCVINVRSYYFSKNLSNLCIYAYCGHIECKSFVFKISFHNNMDQPLYHFKVFSSCVDYCHSKLLTRHVKGIERKLLGDKYKNKKPLHMATDCILKSSKNILESNHLQKIKSHGVYRNIISDNKRKLDRDSDDVIDLLLMRRENPNYIQLVGEPLFAYVHGEEQMFLLKNAIRDAHPLKKITAYVDATGSIVRKPKTVETKRILLYSIVIRLKDSSGESGTVCSVSDFISSRHDITTISAWLSHFKTFWTNFSMTWPIFDRVVTDFSMAELNALSQAFNEMSFIAYINNCYNIIYNNGQNNNLTHLALCCAHLMKIFVNCINSHYNDSNVGTILKESLAAVSNMKTIREVEQWFESFTVLTCSKLESLAVIYAKNNIINLNIGQAIIVNEEIELTFKTDSINNNKIRDSTYKSSLFYKHFCLMKDKVLIKVNNDGIGTQNKFYSPNFYNDILVRFITYLPLWTSIVNGERSCNAPIEKYFGTLKNSLFNNTMPEKCSRVIRGIRKHIVSIFEMKKFNIGKSQCASKKRKREICEEGWKKKSKRVHSYYKALYSNKLKSQEIVSQVKHYIPLQFFSNGLIKSKNYYSQTRSHEYAVCRFENNVFFQNILYSASFRTLRASWVIEQNEKWLDNFVIEFSISLFINNNPDYCLLSCAISKEIDKEKRGIANKIENLNNSATKILMVFNQGNNHWVLIYVDLKNGTFGYLDPINNSNGRNFFQKFLTFFNKYNLKYFDSTVRTDLKLNTYQYPLQNDNVNCGVYCIYYAKCLINSETFSETFNPETYRECLQEMLLLSAKDMREYCLYCGSDESFREMIYCEMCQRFIHLRCIRNRDGTFQKPPEEEFFICQICLEFKKDIS</sequence>
<comment type="similarity">
    <text evidence="1">Belongs to the peptidase C48 family.</text>
</comment>
<organism evidence="10 11">
    <name type="scientific">Psylliodes chrysocephalus</name>
    <dbReference type="NCBI Taxonomy" id="3402493"/>
    <lineage>
        <taxon>Eukaryota</taxon>
        <taxon>Metazoa</taxon>
        <taxon>Ecdysozoa</taxon>
        <taxon>Arthropoda</taxon>
        <taxon>Hexapoda</taxon>
        <taxon>Insecta</taxon>
        <taxon>Pterygota</taxon>
        <taxon>Neoptera</taxon>
        <taxon>Endopterygota</taxon>
        <taxon>Coleoptera</taxon>
        <taxon>Polyphaga</taxon>
        <taxon>Cucujiformia</taxon>
        <taxon>Chrysomeloidea</taxon>
        <taxon>Chrysomelidae</taxon>
        <taxon>Galerucinae</taxon>
        <taxon>Alticini</taxon>
        <taxon>Psylliodes</taxon>
    </lineage>
</organism>
<dbReference type="InterPro" id="IPR011011">
    <property type="entry name" value="Znf_FYVE_PHD"/>
</dbReference>
<evidence type="ECO:0000256" key="5">
    <source>
        <dbReference type="ARBA" id="ARBA00022801"/>
    </source>
</evidence>
<keyword evidence="3" id="KW-0479">Metal-binding</keyword>
<dbReference type="OrthoDB" id="6780140at2759"/>
<dbReference type="CDD" id="cd15489">
    <property type="entry name" value="PHD_SF"/>
    <property type="match status" value="1"/>
</dbReference>